<dbReference type="Pfam" id="PF01564">
    <property type="entry name" value="Spermine_synth"/>
    <property type="match status" value="1"/>
</dbReference>
<accession>A0A8J5R6Z6</accession>
<dbReference type="Pfam" id="PF17284">
    <property type="entry name" value="Spermine_synt_N"/>
    <property type="match status" value="1"/>
</dbReference>
<keyword evidence="2" id="KW-0620">Polyamine biosynthesis</keyword>
<evidence type="ECO:0000313" key="5">
    <source>
        <dbReference type="Proteomes" id="UP000729913"/>
    </source>
</evidence>
<protein>
    <recommendedName>
        <fullName evidence="3">PABS domain-containing protein</fullName>
    </recommendedName>
</protein>
<dbReference type="GO" id="GO:0008295">
    <property type="term" value="P:spermidine biosynthetic process"/>
    <property type="evidence" value="ECO:0007669"/>
    <property type="project" value="TreeGrafter"/>
</dbReference>
<dbReference type="HAMAP" id="MF_00198">
    <property type="entry name" value="Spermidine_synth"/>
    <property type="match status" value="1"/>
</dbReference>
<comment type="caution">
    <text evidence="2">Lacks conserved residue(s) required for the propagation of feature annotation.</text>
</comment>
<dbReference type="AlphaFoldDB" id="A0A8J5R6Z6"/>
<organism evidence="4 5">
    <name type="scientific">Cotesia typhae</name>
    <dbReference type="NCBI Taxonomy" id="2053667"/>
    <lineage>
        <taxon>Eukaryota</taxon>
        <taxon>Metazoa</taxon>
        <taxon>Ecdysozoa</taxon>
        <taxon>Arthropoda</taxon>
        <taxon>Hexapoda</taxon>
        <taxon>Insecta</taxon>
        <taxon>Pterygota</taxon>
        <taxon>Neoptera</taxon>
        <taxon>Endopterygota</taxon>
        <taxon>Hymenoptera</taxon>
        <taxon>Apocrita</taxon>
        <taxon>Ichneumonoidea</taxon>
        <taxon>Braconidae</taxon>
        <taxon>Microgastrinae</taxon>
        <taxon>Cotesia</taxon>
    </lineage>
</organism>
<dbReference type="GO" id="GO:0004766">
    <property type="term" value="F:spermidine synthase activity"/>
    <property type="evidence" value="ECO:0007669"/>
    <property type="project" value="TreeGrafter"/>
</dbReference>
<feature type="domain" description="PABS" evidence="3">
    <location>
        <begin position="6"/>
        <end position="142"/>
    </location>
</feature>
<evidence type="ECO:0000256" key="2">
    <source>
        <dbReference type="PROSITE-ProRule" id="PRU00354"/>
    </source>
</evidence>
<dbReference type="InterPro" id="IPR001045">
    <property type="entry name" value="Spermi_synthase"/>
</dbReference>
<dbReference type="EMBL" id="JAAOIC020000035">
    <property type="protein sequence ID" value="KAG8039509.1"/>
    <property type="molecule type" value="Genomic_DNA"/>
</dbReference>
<dbReference type="PANTHER" id="PTHR11558:SF11">
    <property type="entry name" value="SPERMIDINE SYNTHASE"/>
    <property type="match status" value="1"/>
</dbReference>
<dbReference type="PROSITE" id="PS51006">
    <property type="entry name" value="PABS_2"/>
    <property type="match status" value="1"/>
</dbReference>
<dbReference type="OrthoDB" id="38125at2759"/>
<dbReference type="Proteomes" id="UP000729913">
    <property type="component" value="Unassembled WGS sequence"/>
</dbReference>
<dbReference type="InterPro" id="IPR030374">
    <property type="entry name" value="PABS"/>
</dbReference>
<sequence length="245" mass="27205">MDAFKKGWFSEFNDLWPGISVSFEVTKILHHEKSQFQDILLVDTKSHGRLLVLDGIIQCSESDEFSYQEMISFLPLCTHPNPKNVLIVGGGDGGVAREIVKHPGVEHVTQVEIDGRVLELSRQYLPSLACGLSHPKTALKSGGLVCSQAGTIWSNDMQVEKTLGHCKSVFPAASYAYTSVPTYPTGQIGFVMGSLDPDTKFGEPVKVFTEKELEEMKLKYYDDKIHRSAFVLPRFAAKAIKNLIK</sequence>
<dbReference type="CDD" id="cd02440">
    <property type="entry name" value="AdoMet_MTases"/>
    <property type="match status" value="1"/>
</dbReference>
<dbReference type="GO" id="GO:0005829">
    <property type="term" value="C:cytosol"/>
    <property type="evidence" value="ECO:0007669"/>
    <property type="project" value="TreeGrafter"/>
</dbReference>
<keyword evidence="1 2" id="KW-0808">Transferase</keyword>
<gene>
    <name evidence="4" type="ORF">G9C98_008152</name>
</gene>
<evidence type="ECO:0000259" key="3">
    <source>
        <dbReference type="PROSITE" id="PS51006"/>
    </source>
</evidence>
<keyword evidence="5" id="KW-1185">Reference proteome</keyword>
<dbReference type="PANTHER" id="PTHR11558">
    <property type="entry name" value="SPERMIDINE/SPERMINE SYNTHASE"/>
    <property type="match status" value="1"/>
</dbReference>
<evidence type="ECO:0000313" key="4">
    <source>
        <dbReference type="EMBL" id="KAG8039509.1"/>
    </source>
</evidence>
<dbReference type="InterPro" id="IPR035246">
    <property type="entry name" value="Spermidine_synt_N"/>
</dbReference>
<dbReference type="InterPro" id="IPR030373">
    <property type="entry name" value="PABS_CS"/>
</dbReference>
<dbReference type="PROSITE" id="PS01330">
    <property type="entry name" value="PABS_1"/>
    <property type="match status" value="1"/>
</dbReference>
<reference evidence="4" key="2">
    <citation type="submission" date="2021-04" db="EMBL/GenBank/DDBJ databases">
        <title>Genome-wide patterns of bracovirus chromosomal integration into multiple host tissues during parasitism.</title>
        <authorList>
            <person name="Chebbi M.A.C."/>
        </authorList>
    </citation>
    <scope>NUCLEOTIDE SEQUENCE</scope>
    <source>
        <tissue evidence="4">Whole body</tissue>
    </source>
</reference>
<reference evidence="4" key="1">
    <citation type="submission" date="2020-03" db="EMBL/GenBank/DDBJ databases">
        <authorList>
            <person name="Chebbi M.A."/>
            <person name="Drezen J.M."/>
        </authorList>
    </citation>
    <scope>NUCLEOTIDE SEQUENCE</scope>
    <source>
        <tissue evidence="4">Whole body</tissue>
    </source>
</reference>
<comment type="caution">
    <text evidence="4">The sequence shown here is derived from an EMBL/GenBank/DDBJ whole genome shotgun (WGS) entry which is preliminary data.</text>
</comment>
<proteinExistence type="inferred from homology"/>
<evidence type="ECO:0000256" key="1">
    <source>
        <dbReference type="ARBA" id="ARBA00022679"/>
    </source>
</evidence>
<name>A0A8J5R6Z6_9HYME</name>